<feature type="compositionally biased region" description="Basic residues" evidence="1">
    <location>
        <begin position="60"/>
        <end position="78"/>
    </location>
</feature>
<comment type="caution">
    <text evidence="2">The sequence shown here is derived from an EMBL/GenBank/DDBJ whole genome shotgun (WGS) entry which is preliminary data.</text>
</comment>
<organism evidence="2 3">
    <name type="scientific">Bursaphelenchus okinawaensis</name>
    <dbReference type="NCBI Taxonomy" id="465554"/>
    <lineage>
        <taxon>Eukaryota</taxon>
        <taxon>Metazoa</taxon>
        <taxon>Ecdysozoa</taxon>
        <taxon>Nematoda</taxon>
        <taxon>Chromadorea</taxon>
        <taxon>Rhabditida</taxon>
        <taxon>Tylenchina</taxon>
        <taxon>Tylenchomorpha</taxon>
        <taxon>Aphelenchoidea</taxon>
        <taxon>Aphelenchoididae</taxon>
        <taxon>Bursaphelenchus</taxon>
    </lineage>
</organism>
<gene>
    <name evidence="2" type="ORF">BOKJ2_LOCUS543</name>
</gene>
<dbReference type="AlphaFoldDB" id="A0A811JRT7"/>
<evidence type="ECO:0000313" key="2">
    <source>
        <dbReference type="EMBL" id="CAD5205859.1"/>
    </source>
</evidence>
<name>A0A811JRT7_9BILA</name>
<protein>
    <submittedName>
        <fullName evidence="2">Uncharacterized protein</fullName>
    </submittedName>
</protein>
<sequence length="648" mass="73764">MLQSIDMRSQQIAQLTEILVESCVNQTEEQNELAKELDQLMTKAAMTSPMTYEFLSSPKTKFRTSPKKNTPKLVRSRHNSVGTALQPSTPVSKAKIIKKAKKPTSPKRRLSSTDEPRFYAETFSAPTSPSTSGILLHENLINIPSTSHSPPKKIIEFVEEKKVDKVAQILKAIEMSSDDFTVMVLCKLLEGYVTVGTKAVRQRRLRHMIRIDAATYFFRCIKANCHIPEPSPFKVIANDQLMTTVIRICVKDTKFLLKIRISGLLNDLCARILEVDRIFCTIALMKFTCRALKSPSVPERPQKQVAQRNVNKKPVAEVEPNFRNQDQARRSRSQQSRPQEAKASEHNTVSRTMKGLQPANAHALDQPKAQIQPKVITDKTMLTTHGTNPTLSLQRSPSQTNIKCPKNDSHTTFDTLNHYKIRHTTDLTSNAFVKADRKDRVIFYGVNLRDFKLPPRTDSRSRSITRDCRRFDVPRRSRSCDKATVSIDESLFISKRKREFNEVLGKARKSGELSFTKSGENKLQQLKSSTKTTKGNIVPNIKMANDIDSFCLEFSKRKDKPKKKNVLQDEKALEVRTSSKELEDATIKKPRNVAVVKPTYRITEKKIEINTPSKRKRVIKSKVKEEKWSQTDVIKFDVELLNRTTKAG</sequence>
<feature type="region of interest" description="Disordered" evidence="1">
    <location>
        <begin position="296"/>
        <end position="353"/>
    </location>
</feature>
<evidence type="ECO:0000256" key="1">
    <source>
        <dbReference type="SAM" id="MobiDB-lite"/>
    </source>
</evidence>
<feature type="compositionally biased region" description="Basic residues" evidence="1">
    <location>
        <begin position="95"/>
        <end position="110"/>
    </location>
</feature>
<feature type="compositionally biased region" description="Polar residues" evidence="1">
    <location>
        <begin position="79"/>
        <end position="91"/>
    </location>
</feature>
<keyword evidence="3" id="KW-1185">Reference proteome</keyword>
<dbReference type="Proteomes" id="UP000783686">
    <property type="component" value="Unassembled WGS sequence"/>
</dbReference>
<dbReference type="Proteomes" id="UP000614601">
    <property type="component" value="Unassembled WGS sequence"/>
</dbReference>
<dbReference type="EMBL" id="CAJFCW020000001">
    <property type="protein sequence ID" value="CAG9079577.1"/>
    <property type="molecule type" value="Genomic_DNA"/>
</dbReference>
<proteinExistence type="predicted"/>
<evidence type="ECO:0000313" key="3">
    <source>
        <dbReference type="Proteomes" id="UP000614601"/>
    </source>
</evidence>
<accession>A0A811JRT7</accession>
<reference evidence="2" key="1">
    <citation type="submission" date="2020-09" db="EMBL/GenBank/DDBJ databases">
        <authorList>
            <person name="Kikuchi T."/>
        </authorList>
    </citation>
    <scope>NUCLEOTIDE SEQUENCE</scope>
    <source>
        <strain evidence="2">SH1</strain>
    </source>
</reference>
<feature type="region of interest" description="Disordered" evidence="1">
    <location>
        <begin position="58"/>
        <end position="115"/>
    </location>
</feature>
<dbReference type="OrthoDB" id="5864960at2759"/>
<dbReference type="EMBL" id="CAJFDH010000001">
    <property type="protein sequence ID" value="CAD5205859.1"/>
    <property type="molecule type" value="Genomic_DNA"/>
</dbReference>